<dbReference type="InterPro" id="IPR019757">
    <property type="entry name" value="Pept_S26A_signal_pept_1_Lys-AS"/>
</dbReference>
<keyword evidence="4 9" id="KW-0378">Hydrolase</keyword>
<sequence>MTTIARTWGKTFSYAIRAVCFVHIVHNHVYEFTETRGESMLPTLAATNDYVHAIKKYKDGRGCQIGDCIVAVKPSDPDHRVCKRITGMPGDIILVDPSMKSKVFGSETVGNEKLHLPEDPIGCSEDYDESFDSYIKVPKGHVWVTGDNLSHSLDSRTYNALPMGLIKGKIVAANDFNEPFWGGSKGNFWGFRKIENIYVDEK</sequence>
<dbReference type="GeneID" id="59323582"/>
<dbReference type="GO" id="GO:0006465">
    <property type="term" value="P:signal peptide processing"/>
    <property type="evidence" value="ECO:0007669"/>
    <property type="project" value="InterPro"/>
</dbReference>
<dbReference type="InterPro" id="IPR019533">
    <property type="entry name" value="Peptidase_S26"/>
</dbReference>
<proteinExistence type="inferred from homology"/>
<keyword evidence="5 9" id="KW-0496">Mitochondrion</keyword>
<dbReference type="PANTHER" id="PTHR12383:SF16">
    <property type="entry name" value="MITOCHONDRIAL INNER MEMBRANE PROTEASE SUBUNIT 1"/>
    <property type="match status" value="1"/>
</dbReference>
<feature type="active site" evidence="8">
    <location>
        <position position="83"/>
    </location>
</feature>
<feature type="active site" evidence="8">
    <location>
        <position position="39"/>
    </location>
</feature>
<dbReference type="RefSeq" id="XP_037137160.1">
    <property type="nucleotide sequence ID" value="XM_037281265.1"/>
</dbReference>
<dbReference type="PANTHER" id="PTHR12383">
    <property type="entry name" value="PROTEASE FAMILY S26 MITOCHONDRIAL INNER MEMBRANE PROTEASE-RELATED"/>
    <property type="match status" value="1"/>
</dbReference>
<feature type="domain" description="Peptidase S26" evidence="10">
    <location>
        <begin position="13"/>
        <end position="171"/>
    </location>
</feature>
<dbReference type="NCBIfam" id="TIGR02227">
    <property type="entry name" value="sigpep_I_bact"/>
    <property type="match status" value="1"/>
</dbReference>
<evidence type="ECO:0000256" key="3">
    <source>
        <dbReference type="ARBA" id="ARBA00022792"/>
    </source>
</evidence>
<evidence type="ECO:0000256" key="7">
    <source>
        <dbReference type="ARBA" id="ARBA00038445"/>
    </source>
</evidence>
<evidence type="ECO:0000256" key="5">
    <source>
        <dbReference type="ARBA" id="ARBA00023128"/>
    </source>
</evidence>
<keyword evidence="6" id="KW-0472">Membrane</keyword>
<dbReference type="GO" id="GO:0006627">
    <property type="term" value="P:protein processing involved in protein targeting to mitochondrion"/>
    <property type="evidence" value="ECO:0007669"/>
    <property type="project" value="TreeGrafter"/>
</dbReference>
<keyword evidence="2 9" id="KW-0645">Protease</keyword>
<dbReference type="Pfam" id="PF10502">
    <property type="entry name" value="Peptidase_S26"/>
    <property type="match status" value="1"/>
</dbReference>
<evidence type="ECO:0000259" key="10">
    <source>
        <dbReference type="Pfam" id="PF10502"/>
    </source>
</evidence>
<protein>
    <recommendedName>
        <fullName evidence="9">Mitochondrial inner membrane protease subunit</fullName>
        <ecNumber evidence="9">3.4.21.-</ecNumber>
    </recommendedName>
</protein>
<dbReference type="PROSITE" id="PS00501">
    <property type="entry name" value="SPASE_I_1"/>
    <property type="match status" value="1"/>
</dbReference>
<dbReference type="PROSITE" id="PS00760">
    <property type="entry name" value="SPASE_I_2"/>
    <property type="match status" value="1"/>
</dbReference>
<reference evidence="11 12" key="1">
    <citation type="submission" date="2020-06" db="EMBL/GenBank/DDBJ databases">
        <title>The yeast mating-type switching endonuclease HO is a domesticated member of an unorthodox homing genetic element family.</title>
        <authorList>
            <person name="Coughlan A.Y."/>
            <person name="Lombardi L."/>
            <person name="Braun-Galleani S."/>
            <person name="Martos A.R."/>
            <person name="Galeote V."/>
            <person name="Bigey F."/>
            <person name="Dequin S."/>
            <person name="Byrne K.P."/>
            <person name="Wolfe K.H."/>
        </authorList>
    </citation>
    <scope>NUCLEOTIDE SEQUENCE [LARGE SCALE GENOMIC DNA]</scope>
    <source>
        <strain evidence="11 12">CBS764</strain>
    </source>
</reference>
<evidence type="ECO:0000256" key="2">
    <source>
        <dbReference type="ARBA" id="ARBA00022670"/>
    </source>
</evidence>
<evidence type="ECO:0000256" key="6">
    <source>
        <dbReference type="ARBA" id="ARBA00023136"/>
    </source>
</evidence>
<evidence type="ECO:0000256" key="8">
    <source>
        <dbReference type="PIRSR" id="PIRSR600223-1"/>
    </source>
</evidence>
<evidence type="ECO:0000313" key="12">
    <source>
        <dbReference type="Proteomes" id="UP000515788"/>
    </source>
</evidence>
<accession>A0A7G3ZAE9</accession>
<evidence type="ECO:0000256" key="1">
    <source>
        <dbReference type="ARBA" id="ARBA00004273"/>
    </source>
</evidence>
<evidence type="ECO:0000256" key="4">
    <source>
        <dbReference type="ARBA" id="ARBA00022801"/>
    </source>
</evidence>
<dbReference type="Proteomes" id="UP000515788">
    <property type="component" value="Chromosome 1"/>
</dbReference>
<dbReference type="CDD" id="cd06530">
    <property type="entry name" value="S26_SPase_I"/>
    <property type="match status" value="1"/>
</dbReference>
<dbReference type="InterPro" id="IPR019756">
    <property type="entry name" value="Pept_S26A_signal_pept_1_Ser-AS"/>
</dbReference>
<dbReference type="GO" id="GO:0004252">
    <property type="term" value="F:serine-type endopeptidase activity"/>
    <property type="evidence" value="ECO:0007669"/>
    <property type="project" value="InterPro"/>
</dbReference>
<comment type="similarity">
    <text evidence="7">Belongs to the peptidase S26 family. IMP1 subfamily.</text>
</comment>
<dbReference type="PRINTS" id="PR00727">
    <property type="entry name" value="LEADERPTASE"/>
</dbReference>
<evidence type="ECO:0000313" key="11">
    <source>
        <dbReference type="EMBL" id="QLL30485.1"/>
    </source>
</evidence>
<keyword evidence="3 9" id="KW-0999">Mitochondrion inner membrane</keyword>
<dbReference type="InterPro" id="IPR052064">
    <property type="entry name" value="Mito_IMP1_subunit"/>
</dbReference>
<dbReference type="EMBL" id="CP059246">
    <property type="protein sequence ID" value="QLL30485.1"/>
    <property type="molecule type" value="Genomic_DNA"/>
</dbReference>
<dbReference type="EC" id="3.4.21.-" evidence="9"/>
<keyword evidence="12" id="KW-1185">Reference proteome</keyword>
<dbReference type="SUPFAM" id="SSF51306">
    <property type="entry name" value="LexA/Signal peptidase"/>
    <property type="match status" value="1"/>
</dbReference>
<evidence type="ECO:0000256" key="9">
    <source>
        <dbReference type="RuleBase" id="RU362041"/>
    </source>
</evidence>
<dbReference type="InterPro" id="IPR036286">
    <property type="entry name" value="LexA/Signal_pep-like_sf"/>
</dbReference>
<gene>
    <name evidence="11" type="ORF">HG536_0A03020</name>
</gene>
<dbReference type="OrthoDB" id="308440at2759"/>
<dbReference type="Gene3D" id="2.10.109.10">
    <property type="entry name" value="Umud Fragment, subunit A"/>
    <property type="match status" value="1"/>
</dbReference>
<dbReference type="KEGG" id="tgb:HG536_0A03020"/>
<dbReference type="GO" id="GO:0042720">
    <property type="term" value="C:mitochondrial inner membrane peptidase complex"/>
    <property type="evidence" value="ECO:0007669"/>
    <property type="project" value="TreeGrafter"/>
</dbReference>
<organism evidence="11 12">
    <name type="scientific">Torulaspora globosa</name>
    <dbReference type="NCBI Taxonomy" id="48254"/>
    <lineage>
        <taxon>Eukaryota</taxon>
        <taxon>Fungi</taxon>
        <taxon>Dikarya</taxon>
        <taxon>Ascomycota</taxon>
        <taxon>Saccharomycotina</taxon>
        <taxon>Saccharomycetes</taxon>
        <taxon>Saccharomycetales</taxon>
        <taxon>Saccharomycetaceae</taxon>
        <taxon>Torulaspora</taxon>
    </lineage>
</organism>
<comment type="subcellular location">
    <subcellularLocation>
        <location evidence="1 9">Mitochondrion inner membrane</location>
    </subcellularLocation>
</comment>
<dbReference type="AlphaFoldDB" id="A0A7G3ZAE9"/>
<dbReference type="InterPro" id="IPR000223">
    <property type="entry name" value="Pept_S26A_signal_pept_1"/>
</dbReference>
<name>A0A7G3ZAE9_9SACH</name>